<dbReference type="SUPFAM" id="SSF54001">
    <property type="entry name" value="Cysteine proteinases"/>
    <property type="match status" value="1"/>
</dbReference>
<dbReference type="GO" id="GO:0006508">
    <property type="term" value="P:proteolysis"/>
    <property type="evidence" value="ECO:0007669"/>
    <property type="project" value="UniProtKB-KW"/>
</dbReference>
<dbReference type="Gene3D" id="3.40.395.10">
    <property type="entry name" value="Adenoviral Proteinase, Chain A"/>
    <property type="match status" value="1"/>
</dbReference>
<evidence type="ECO:0000256" key="1">
    <source>
        <dbReference type="ARBA" id="ARBA00005234"/>
    </source>
</evidence>
<protein>
    <recommendedName>
        <fullName evidence="4">Ubiquitin-like protease family profile domain-containing protein</fullName>
    </recommendedName>
</protein>
<comment type="caution">
    <text evidence="5">The sequence shown here is derived from an EMBL/GenBank/DDBJ whole genome shotgun (WGS) entry which is preliminary data.</text>
</comment>
<evidence type="ECO:0000259" key="4">
    <source>
        <dbReference type="Pfam" id="PF02902"/>
    </source>
</evidence>
<feature type="domain" description="Ubiquitin-like protease family profile" evidence="4">
    <location>
        <begin position="18"/>
        <end position="48"/>
    </location>
</feature>
<dbReference type="AlphaFoldDB" id="A0AAV7G0I2"/>
<dbReference type="GO" id="GO:0008234">
    <property type="term" value="F:cysteine-type peptidase activity"/>
    <property type="evidence" value="ECO:0007669"/>
    <property type="project" value="InterPro"/>
</dbReference>
<accession>A0AAV7G0I2</accession>
<sequence>MPGLSQTQIFFDDDIRLWPIHTIPRVPTKKNSVDCGMYICKYMEAVIRLQLVIWADLTNWQ</sequence>
<keyword evidence="2" id="KW-0645">Protease</keyword>
<evidence type="ECO:0000313" key="5">
    <source>
        <dbReference type="EMBL" id="KAH0449012.1"/>
    </source>
</evidence>
<comment type="similarity">
    <text evidence="1">Belongs to the peptidase C48 family.</text>
</comment>
<proteinExistence type="inferred from homology"/>
<organism evidence="5 6">
    <name type="scientific">Dendrobium chrysotoxum</name>
    <name type="common">Orchid</name>
    <dbReference type="NCBI Taxonomy" id="161865"/>
    <lineage>
        <taxon>Eukaryota</taxon>
        <taxon>Viridiplantae</taxon>
        <taxon>Streptophyta</taxon>
        <taxon>Embryophyta</taxon>
        <taxon>Tracheophyta</taxon>
        <taxon>Spermatophyta</taxon>
        <taxon>Magnoliopsida</taxon>
        <taxon>Liliopsida</taxon>
        <taxon>Asparagales</taxon>
        <taxon>Orchidaceae</taxon>
        <taxon>Epidendroideae</taxon>
        <taxon>Malaxideae</taxon>
        <taxon>Dendrobiinae</taxon>
        <taxon>Dendrobium</taxon>
    </lineage>
</organism>
<evidence type="ECO:0000256" key="3">
    <source>
        <dbReference type="ARBA" id="ARBA00022801"/>
    </source>
</evidence>
<evidence type="ECO:0000256" key="2">
    <source>
        <dbReference type="ARBA" id="ARBA00022670"/>
    </source>
</evidence>
<dbReference type="InterPro" id="IPR038765">
    <property type="entry name" value="Papain-like_cys_pep_sf"/>
</dbReference>
<name>A0AAV7G0I2_DENCH</name>
<dbReference type="InterPro" id="IPR003653">
    <property type="entry name" value="Peptidase_C48_C"/>
</dbReference>
<dbReference type="Proteomes" id="UP000775213">
    <property type="component" value="Unassembled WGS sequence"/>
</dbReference>
<keyword evidence="6" id="KW-1185">Reference proteome</keyword>
<dbReference type="Pfam" id="PF02902">
    <property type="entry name" value="Peptidase_C48"/>
    <property type="match status" value="1"/>
</dbReference>
<dbReference type="EMBL" id="JAGFBR010000019">
    <property type="protein sequence ID" value="KAH0449012.1"/>
    <property type="molecule type" value="Genomic_DNA"/>
</dbReference>
<gene>
    <name evidence="5" type="ORF">IEQ34_022812</name>
</gene>
<reference evidence="5 6" key="1">
    <citation type="journal article" date="2021" name="Hortic Res">
        <title>Chromosome-scale assembly of the Dendrobium chrysotoxum genome enhances the understanding of orchid evolution.</title>
        <authorList>
            <person name="Zhang Y."/>
            <person name="Zhang G.Q."/>
            <person name="Zhang D."/>
            <person name="Liu X.D."/>
            <person name="Xu X.Y."/>
            <person name="Sun W.H."/>
            <person name="Yu X."/>
            <person name="Zhu X."/>
            <person name="Wang Z.W."/>
            <person name="Zhao X."/>
            <person name="Zhong W.Y."/>
            <person name="Chen H."/>
            <person name="Yin W.L."/>
            <person name="Huang T."/>
            <person name="Niu S.C."/>
            <person name="Liu Z.J."/>
        </authorList>
    </citation>
    <scope>NUCLEOTIDE SEQUENCE [LARGE SCALE GENOMIC DNA]</scope>
    <source>
        <strain evidence="5">Lindl</strain>
    </source>
</reference>
<keyword evidence="3" id="KW-0378">Hydrolase</keyword>
<evidence type="ECO:0000313" key="6">
    <source>
        <dbReference type="Proteomes" id="UP000775213"/>
    </source>
</evidence>